<keyword evidence="9" id="KW-1185">Reference proteome</keyword>
<accession>C9RG67</accession>
<organism evidence="8 9">
    <name type="scientific">Methanocaldococcus vulcanius (strain ATCC 700851 / DSM 12094 / M7)</name>
    <name type="common">Methanococcus vulcanius</name>
    <dbReference type="NCBI Taxonomy" id="579137"/>
    <lineage>
        <taxon>Archaea</taxon>
        <taxon>Methanobacteriati</taxon>
        <taxon>Methanobacteriota</taxon>
        <taxon>Methanomada group</taxon>
        <taxon>Methanococci</taxon>
        <taxon>Methanococcales</taxon>
        <taxon>Methanocaldococcaceae</taxon>
        <taxon>Methanocaldococcus</taxon>
    </lineage>
</organism>
<evidence type="ECO:0000259" key="7">
    <source>
        <dbReference type="PROSITE" id="PS51669"/>
    </source>
</evidence>
<dbReference type="InterPro" id="IPR050123">
    <property type="entry name" value="Prok_molybdopt-oxidoreductase"/>
</dbReference>
<dbReference type="GO" id="GO:0016020">
    <property type="term" value="C:membrane"/>
    <property type="evidence" value="ECO:0007669"/>
    <property type="project" value="TreeGrafter"/>
</dbReference>
<dbReference type="GO" id="GO:0003954">
    <property type="term" value="F:NADH dehydrogenase activity"/>
    <property type="evidence" value="ECO:0007669"/>
    <property type="project" value="TreeGrafter"/>
</dbReference>
<dbReference type="PANTHER" id="PTHR43105">
    <property type="entry name" value="RESPIRATORY NITRATE REDUCTASE"/>
    <property type="match status" value="1"/>
</dbReference>
<dbReference type="SUPFAM" id="SSF53706">
    <property type="entry name" value="Formate dehydrogenase/DMSO reductase, domains 1-3"/>
    <property type="match status" value="1"/>
</dbReference>
<reference evidence="8" key="1">
    <citation type="submission" date="2009-10" db="EMBL/GenBank/DDBJ databases">
        <title>Complete sequence of chromosome of Methanocaldococcus vulcanius M7.</title>
        <authorList>
            <consortium name="US DOE Joint Genome Institute"/>
            <person name="Lucas S."/>
            <person name="Copeland A."/>
            <person name="Lapidus A."/>
            <person name="Glavina del Rio T."/>
            <person name="Dalin E."/>
            <person name="Tice H."/>
            <person name="Bruce D."/>
            <person name="Goodwin L."/>
            <person name="Pitluck S."/>
            <person name="Lcollab F.I."/>
            <person name="Brettin T."/>
            <person name="Detter J.C."/>
            <person name="Han C."/>
            <person name="Tapia R."/>
            <person name="Kuske C.R."/>
            <person name="Schmutz J."/>
            <person name="Larimer F."/>
            <person name="Land M."/>
            <person name="Hauser L."/>
            <person name="Kyrpides N."/>
            <person name="Ovchinikova G."/>
            <person name="Sieprawska-Lupa M."/>
            <person name="Whitman W.B."/>
            <person name="Woyke T."/>
        </authorList>
    </citation>
    <scope>NUCLEOTIDE SEQUENCE [LARGE SCALE GENOMIC DNA]</scope>
    <source>
        <strain evidence="8">M7</strain>
    </source>
</reference>
<dbReference type="InterPro" id="IPR027467">
    <property type="entry name" value="MopterinOxRdtase_cofactor_BS"/>
</dbReference>
<dbReference type="eggNOG" id="arCOG04862">
    <property type="taxonomic scope" value="Archaea"/>
</dbReference>
<keyword evidence="4" id="KW-0560">Oxidoreductase</keyword>
<keyword evidence="3" id="KW-0479">Metal-binding</keyword>
<protein>
    <submittedName>
        <fullName evidence="8">Molybdopterin oxidoreductase</fullName>
    </submittedName>
</protein>
<dbReference type="InterPro" id="IPR006656">
    <property type="entry name" value="Mopterin_OxRdtase"/>
</dbReference>
<evidence type="ECO:0000256" key="4">
    <source>
        <dbReference type="ARBA" id="ARBA00023002"/>
    </source>
</evidence>
<feature type="domain" description="4Fe-4S Mo/W bis-MGD-type" evidence="7">
    <location>
        <begin position="2"/>
        <end position="58"/>
    </location>
</feature>
<dbReference type="SMART" id="SM00926">
    <property type="entry name" value="Molybdop_Fe4S4"/>
    <property type="match status" value="1"/>
</dbReference>
<dbReference type="EMBL" id="CP001787">
    <property type="protein sequence ID" value="ACX72569.1"/>
    <property type="molecule type" value="Genomic_DNA"/>
</dbReference>
<dbReference type="HOGENOM" id="CLU_039904_0_0_2"/>
<dbReference type="Gene3D" id="3.40.50.740">
    <property type="match status" value="2"/>
</dbReference>
<dbReference type="PROSITE" id="PS51669">
    <property type="entry name" value="4FE4S_MOW_BIS_MGD"/>
    <property type="match status" value="1"/>
</dbReference>
<name>C9RG67_METVM</name>
<dbReference type="Gene3D" id="2.20.25.90">
    <property type="entry name" value="ADC-like domains"/>
    <property type="match status" value="1"/>
</dbReference>
<proteinExistence type="inferred from homology"/>
<dbReference type="Pfam" id="PF00384">
    <property type="entry name" value="Molybdopterin"/>
    <property type="match status" value="2"/>
</dbReference>
<dbReference type="GO" id="GO:0022904">
    <property type="term" value="P:respiratory electron transport chain"/>
    <property type="evidence" value="ECO:0007669"/>
    <property type="project" value="TreeGrafter"/>
</dbReference>
<dbReference type="PROSITE" id="PS00551">
    <property type="entry name" value="MOLYBDOPTERIN_PROK_1"/>
    <property type="match status" value="1"/>
</dbReference>
<keyword evidence="6" id="KW-0411">Iron-sulfur</keyword>
<dbReference type="Gene3D" id="3.40.228.10">
    <property type="entry name" value="Dimethylsulfoxide Reductase, domain 2"/>
    <property type="match status" value="1"/>
</dbReference>
<evidence type="ECO:0000313" key="8">
    <source>
        <dbReference type="EMBL" id="ACX72569.1"/>
    </source>
</evidence>
<keyword evidence="2" id="KW-0004">4Fe-4S</keyword>
<sequence>MMKIINTICPNCSVGCGVGLIVKDDKVLGVYPNKRHPINEGKNCLNGRTCYKIINHEKRLKNPLIKKNGAFVEVSWEEALNYIASHLKKYNGDEITFIASGKCTNEDNYALKKLADGLKAKIGHCICNSPKVDYAEISISGGIEDAKNIVIIGDVFSEHALIGRKVIKAKDKGAKITIFNTEEREILKLNADKFIKVDDYSDIDLNDFKDDLIIINAPIDTDKFKNNKFKNFKILPVAKHCNTVGATLLNIPALNREEYFNLLKDSEFLYIVGENPALVNKNILKDVDFLVVQDVIFTETADLADVVLPTKCWAEKDGTFTNFEKKIQHIKKAVDPQHKALEDWKIIKKLAEKLNINLGFESFDELHKEVMNYLKDLN</sequence>
<dbReference type="STRING" id="579137.Metvu_0711"/>
<dbReference type="GO" id="GO:0051539">
    <property type="term" value="F:4 iron, 4 sulfur cluster binding"/>
    <property type="evidence" value="ECO:0007669"/>
    <property type="project" value="UniProtKB-KW"/>
</dbReference>
<keyword evidence="5" id="KW-0408">Iron</keyword>
<dbReference type="AlphaFoldDB" id="C9RG67"/>
<evidence type="ECO:0000256" key="1">
    <source>
        <dbReference type="ARBA" id="ARBA00010312"/>
    </source>
</evidence>
<dbReference type="InterPro" id="IPR006963">
    <property type="entry name" value="Mopterin_OxRdtase_4Fe-4S_dom"/>
</dbReference>
<evidence type="ECO:0000256" key="6">
    <source>
        <dbReference type="ARBA" id="ARBA00023014"/>
    </source>
</evidence>
<evidence type="ECO:0000256" key="3">
    <source>
        <dbReference type="ARBA" id="ARBA00022723"/>
    </source>
</evidence>
<dbReference type="Proteomes" id="UP000002063">
    <property type="component" value="Chromosome"/>
</dbReference>
<evidence type="ECO:0000313" key="9">
    <source>
        <dbReference type="Proteomes" id="UP000002063"/>
    </source>
</evidence>
<dbReference type="PANTHER" id="PTHR43105:SF14">
    <property type="entry name" value="FORMATE DEHYDROGENASE H"/>
    <property type="match status" value="1"/>
</dbReference>
<dbReference type="GO" id="GO:0046872">
    <property type="term" value="F:metal ion binding"/>
    <property type="evidence" value="ECO:0007669"/>
    <property type="project" value="UniProtKB-KW"/>
</dbReference>
<dbReference type="KEGG" id="mvu:Metvu_0711"/>
<comment type="similarity">
    <text evidence="1">Belongs to the prokaryotic molybdopterin-containing oxidoreductase family.</text>
</comment>
<gene>
    <name evidence="8" type="ordered locus">Metvu_0711</name>
</gene>
<evidence type="ECO:0000256" key="2">
    <source>
        <dbReference type="ARBA" id="ARBA00022485"/>
    </source>
</evidence>
<evidence type="ECO:0000256" key="5">
    <source>
        <dbReference type="ARBA" id="ARBA00023004"/>
    </source>
</evidence>
<dbReference type="Pfam" id="PF04879">
    <property type="entry name" value="Molybdop_Fe4S4"/>
    <property type="match status" value="1"/>
</dbReference>